<proteinExistence type="predicted"/>
<dbReference type="Proteomes" id="UP000830401">
    <property type="component" value="Plasmid unnamed5"/>
</dbReference>
<dbReference type="GO" id="GO:0016787">
    <property type="term" value="F:hydrolase activity"/>
    <property type="evidence" value="ECO:0007669"/>
    <property type="project" value="UniProtKB-KW"/>
</dbReference>
<keyword evidence="2" id="KW-1185">Reference proteome</keyword>
<name>A0ABY4GF47_9BACT</name>
<keyword evidence="1" id="KW-0378">Hydrolase</keyword>
<geneLocation type="plasmid" evidence="1 2">
    <name>unnamed5</name>
</geneLocation>
<dbReference type="InterPro" id="IPR000801">
    <property type="entry name" value="Esterase-like"/>
</dbReference>
<dbReference type="SUPFAM" id="SSF53474">
    <property type="entry name" value="alpha/beta-Hydrolases"/>
    <property type="match status" value="1"/>
</dbReference>
<accession>A0ABY4GF47</accession>
<dbReference type="Pfam" id="PF00756">
    <property type="entry name" value="Esterase"/>
    <property type="match status" value="1"/>
</dbReference>
<dbReference type="RefSeq" id="WP_280640686.1">
    <property type="nucleotide sequence ID" value="NZ_CP095066.1"/>
</dbReference>
<dbReference type="Gene3D" id="3.40.50.1820">
    <property type="entry name" value="alpha/beta hydrolase"/>
    <property type="match status" value="1"/>
</dbReference>
<organism evidence="1 2">
    <name type="scientific">Hymenobacter volaticus</name>
    <dbReference type="NCBI Taxonomy" id="2932254"/>
    <lineage>
        <taxon>Bacteria</taxon>
        <taxon>Pseudomonadati</taxon>
        <taxon>Bacteroidota</taxon>
        <taxon>Cytophagia</taxon>
        <taxon>Cytophagales</taxon>
        <taxon>Hymenobacteraceae</taxon>
        <taxon>Hymenobacter</taxon>
    </lineage>
</organism>
<protein>
    <submittedName>
        <fullName evidence="1">Alpha/beta hydrolase-fold protein</fullName>
    </submittedName>
</protein>
<dbReference type="EMBL" id="CP095066">
    <property type="protein sequence ID" value="UOQ69458.1"/>
    <property type="molecule type" value="Genomic_DNA"/>
</dbReference>
<reference evidence="1" key="1">
    <citation type="submission" date="2022-04" db="EMBL/GenBank/DDBJ databases">
        <title>Hymenobacter sp. isolated from the air.</title>
        <authorList>
            <person name="Won M."/>
            <person name="Lee C.-M."/>
            <person name="Woen H.-Y."/>
            <person name="Kwon S.-W."/>
        </authorList>
    </citation>
    <scope>NUCLEOTIDE SEQUENCE</scope>
    <source>
        <strain evidence="1">5420S-77</strain>
        <plasmid evidence="1">unnamed5</plasmid>
    </source>
</reference>
<sequence>MIYLLDGPENFNAVVSIVEHMEESSLCPPVIVVGIAHADRLSELTTGTDKEYPTAVGKGEQFMSFVEKELIPYIDATYPTTTYRTLIGHSVGA</sequence>
<evidence type="ECO:0000313" key="1">
    <source>
        <dbReference type="EMBL" id="UOQ69458.1"/>
    </source>
</evidence>
<evidence type="ECO:0000313" key="2">
    <source>
        <dbReference type="Proteomes" id="UP000830401"/>
    </source>
</evidence>
<keyword evidence="1" id="KW-0614">Plasmid</keyword>
<gene>
    <name evidence="1" type="ORF">MUN86_28685</name>
</gene>
<dbReference type="InterPro" id="IPR029058">
    <property type="entry name" value="AB_hydrolase_fold"/>
</dbReference>